<evidence type="ECO:0000256" key="3">
    <source>
        <dbReference type="ARBA" id="ARBA00022741"/>
    </source>
</evidence>
<evidence type="ECO:0000256" key="4">
    <source>
        <dbReference type="ARBA" id="ARBA00022840"/>
    </source>
</evidence>
<dbReference type="InterPro" id="IPR051120">
    <property type="entry name" value="ABC_AA/LPS_Transport"/>
</dbReference>
<dbReference type="Proteomes" id="UP000246145">
    <property type="component" value="Unassembled WGS sequence"/>
</dbReference>
<dbReference type="Pfam" id="PF12399">
    <property type="entry name" value="BCA_ABC_TP_C"/>
    <property type="match status" value="1"/>
</dbReference>
<dbReference type="GO" id="GO:1903805">
    <property type="term" value="P:L-valine import across plasma membrane"/>
    <property type="evidence" value="ECO:0007669"/>
    <property type="project" value="TreeGrafter"/>
</dbReference>
<dbReference type="GO" id="GO:0015192">
    <property type="term" value="F:L-phenylalanine transmembrane transporter activity"/>
    <property type="evidence" value="ECO:0007669"/>
    <property type="project" value="TreeGrafter"/>
</dbReference>
<dbReference type="GO" id="GO:0016887">
    <property type="term" value="F:ATP hydrolysis activity"/>
    <property type="evidence" value="ECO:0007669"/>
    <property type="project" value="InterPro"/>
</dbReference>
<dbReference type="GO" id="GO:0042941">
    <property type="term" value="P:D-alanine transmembrane transport"/>
    <property type="evidence" value="ECO:0007669"/>
    <property type="project" value="TreeGrafter"/>
</dbReference>
<dbReference type="GO" id="GO:0005524">
    <property type="term" value="F:ATP binding"/>
    <property type="evidence" value="ECO:0007669"/>
    <property type="project" value="UniProtKB-KW"/>
</dbReference>
<evidence type="ECO:0000313" key="7">
    <source>
        <dbReference type="Proteomes" id="UP000246145"/>
    </source>
</evidence>
<dbReference type="EMBL" id="QEKO01000002">
    <property type="protein sequence ID" value="PVY62606.1"/>
    <property type="molecule type" value="Genomic_DNA"/>
</dbReference>
<dbReference type="GO" id="GO:0005886">
    <property type="term" value="C:plasma membrane"/>
    <property type="evidence" value="ECO:0007669"/>
    <property type="project" value="TreeGrafter"/>
</dbReference>
<dbReference type="InterPro" id="IPR027417">
    <property type="entry name" value="P-loop_NTPase"/>
</dbReference>
<gene>
    <name evidence="6" type="ORF">C7440_2100</name>
</gene>
<dbReference type="PANTHER" id="PTHR45772">
    <property type="entry name" value="CONSERVED COMPONENT OF ABC TRANSPORTER FOR NATURAL AMINO ACIDS-RELATED"/>
    <property type="match status" value="1"/>
</dbReference>
<keyword evidence="2" id="KW-0472">Membrane</keyword>
<dbReference type="SMART" id="SM00382">
    <property type="entry name" value="AAA"/>
    <property type="match status" value="1"/>
</dbReference>
<evidence type="ECO:0000256" key="1">
    <source>
        <dbReference type="ARBA" id="ARBA00022448"/>
    </source>
</evidence>
<dbReference type="InterPro" id="IPR003593">
    <property type="entry name" value="AAA+_ATPase"/>
</dbReference>
<dbReference type="GO" id="GO:0015188">
    <property type="term" value="F:L-isoleucine transmembrane transporter activity"/>
    <property type="evidence" value="ECO:0007669"/>
    <property type="project" value="TreeGrafter"/>
</dbReference>
<dbReference type="Pfam" id="PF00005">
    <property type="entry name" value="ABC_tran"/>
    <property type="match status" value="1"/>
</dbReference>
<keyword evidence="7" id="KW-1185">Reference proteome</keyword>
<comment type="caution">
    <text evidence="6">The sequence shown here is derived from an EMBL/GenBank/DDBJ whole genome shotgun (WGS) entry which is preliminary data.</text>
</comment>
<dbReference type="PROSITE" id="PS50893">
    <property type="entry name" value="ABC_TRANSPORTER_2"/>
    <property type="match status" value="1"/>
</dbReference>
<dbReference type="InterPro" id="IPR032823">
    <property type="entry name" value="BCA_ABC_TP_C"/>
</dbReference>
<evidence type="ECO:0000313" key="6">
    <source>
        <dbReference type="EMBL" id="PVY62606.1"/>
    </source>
</evidence>
<accession>A0A2U1CNK7</accession>
<keyword evidence="3" id="KW-0547">Nucleotide-binding</keyword>
<name>A0A2U1CNK7_9BURK</name>
<dbReference type="Gene3D" id="3.40.50.300">
    <property type="entry name" value="P-loop containing nucleotide triphosphate hydrolases"/>
    <property type="match status" value="1"/>
</dbReference>
<dbReference type="CDD" id="cd03219">
    <property type="entry name" value="ABC_Mj1267_LivG_branched"/>
    <property type="match status" value="1"/>
</dbReference>
<evidence type="ECO:0000256" key="2">
    <source>
        <dbReference type="ARBA" id="ARBA00022475"/>
    </source>
</evidence>
<dbReference type="SUPFAM" id="SSF52540">
    <property type="entry name" value="P-loop containing nucleoside triphosphate hydrolases"/>
    <property type="match status" value="1"/>
</dbReference>
<dbReference type="GO" id="GO:0005304">
    <property type="term" value="F:L-valine transmembrane transporter activity"/>
    <property type="evidence" value="ECO:0007669"/>
    <property type="project" value="TreeGrafter"/>
</dbReference>
<reference evidence="6 7" key="1">
    <citation type="submission" date="2018-04" db="EMBL/GenBank/DDBJ databases">
        <title>Genomic Encyclopedia of Type Strains, Phase IV (KMG-IV): sequencing the most valuable type-strain genomes for metagenomic binning, comparative biology and taxonomic classification.</title>
        <authorList>
            <person name="Goeker M."/>
        </authorList>
    </citation>
    <scope>NUCLEOTIDE SEQUENCE [LARGE SCALE GENOMIC DNA]</scope>
    <source>
        <strain evidence="6 7">DSM 10065</strain>
    </source>
</reference>
<dbReference type="RefSeq" id="WP_116518466.1">
    <property type="nucleotide sequence ID" value="NZ_JACCEX010000002.1"/>
</dbReference>
<keyword evidence="1" id="KW-0813">Transport</keyword>
<protein>
    <submittedName>
        <fullName evidence="6">Amino acid/amide ABC transporter ATP-binding protein 1 (HAAT family)</fullName>
    </submittedName>
</protein>
<sequence>MNHLSLRGVSKNFGGVQALSNVSFDVRPGEIVGLMGANGAGKTTLFNLITGHIPASGGQILLRGQPLAGLRPDQICRLGVGRTFQIVKPFPRLTVADNLLTAALFGRIGLRDRKQAMEHCAGILEDLALAHCADMPASELTLSGQKRLELARALCGGSDLILLDEVMAGLTPPEVQDMLDVIARLQSSRNLTIVIIEHVMRALMTLSDRIVVLHLGEVLLSGTPDDIASDPRVHDVYFGAEQ</sequence>
<dbReference type="OrthoDB" id="8996487at2"/>
<feature type="domain" description="ABC transporter" evidence="5">
    <location>
        <begin position="4"/>
        <end position="240"/>
    </location>
</feature>
<proteinExistence type="predicted"/>
<dbReference type="InterPro" id="IPR003439">
    <property type="entry name" value="ABC_transporter-like_ATP-bd"/>
</dbReference>
<dbReference type="GO" id="GO:0015808">
    <property type="term" value="P:L-alanine transport"/>
    <property type="evidence" value="ECO:0007669"/>
    <property type="project" value="TreeGrafter"/>
</dbReference>
<keyword evidence="2" id="KW-1003">Cell membrane</keyword>
<dbReference type="GO" id="GO:1903806">
    <property type="term" value="P:L-isoleucine import across plasma membrane"/>
    <property type="evidence" value="ECO:0007669"/>
    <property type="project" value="TreeGrafter"/>
</dbReference>
<dbReference type="PANTHER" id="PTHR45772:SF7">
    <property type="entry name" value="AMINO ACID ABC TRANSPORTER ATP-BINDING PROTEIN"/>
    <property type="match status" value="1"/>
</dbReference>
<evidence type="ECO:0000259" key="5">
    <source>
        <dbReference type="PROSITE" id="PS50893"/>
    </source>
</evidence>
<organism evidence="6 7">
    <name type="scientific">Pusillimonas noertemannii</name>
    <dbReference type="NCBI Taxonomy" id="305977"/>
    <lineage>
        <taxon>Bacteria</taxon>
        <taxon>Pseudomonadati</taxon>
        <taxon>Pseudomonadota</taxon>
        <taxon>Betaproteobacteria</taxon>
        <taxon>Burkholderiales</taxon>
        <taxon>Alcaligenaceae</taxon>
        <taxon>Pusillimonas</taxon>
    </lineage>
</organism>
<keyword evidence="4 6" id="KW-0067">ATP-binding</keyword>
<dbReference type="AlphaFoldDB" id="A0A2U1CNK7"/>